<sequence length="536" mass="61125">MERLGSRELLKVQSQGLCRNHTIEAFNAPVIQRTCSSTDLQSKWQILRKSIHIACCRADDLITSPYGRDLESRGAKRPRSSGEKGGSEGSRRSGKSRLEPMSNNHNLRAMNENNLPCEIECSSHLRPALSSRQAKMSYLKVEPEGQDYSHRNRHHTRRDTVPTMQRKRKRRRQSLFPALKTWIYFLLCQDLVLSSVAAQGSYEICNNIKGMTPPQISMCEARPNTIIAVSQGMNMASRECKYQFRDSRWNCTAKGNASMYGPELRIGTKEAAFDGAIKSAGVLHAIVTACGKGSINGCGCDSKKSSLRYRRTPKRRSPHQVQRKIRVWRWGGCSADMSFGNNFSTAFVDAREIRKTDRSLMNLHNYEVGRRVVSNNLKRKCRCHGVSGSCTMSTCWNTLPTFREVGNILRLKFKYAKKVSIYRDPSRKRALSLMLKQPRGTIVTHPRKPLYRDLVYLRNSPLFCENNNRVGSFGTHGRQCDRDPKSPRNCNYLCCKRGYRTINYTVEEACDCRFFWCCTVSCASTCVKSLKKYTCY</sequence>
<dbReference type="GO" id="GO:0005109">
    <property type="term" value="F:frizzled binding"/>
    <property type="evidence" value="ECO:0007669"/>
    <property type="project" value="TreeGrafter"/>
</dbReference>
<keyword evidence="3 10" id="KW-0217">Developmental protein</keyword>
<dbReference type="GO" id="GO:0005615">
    <property type="term" value="C:extracellular space"/>
    <property type="evidence" value="ECO:0007669"/>
    <property type="project" value="TreeGrafter"/>
</dbReference>
<dbReference type="GO" id="GO:0005125">
    <property type="term" value="F:cytokine activity"/>
    <property type="evidence" value="ECO:0007669"/>
    <property type="project" value="TreeGrafter"/>
</dbReference>
<name>A0A6F9DX65_9ASCI</name>
<feature type="region of interest" description="Disordered" evidence="11">
    <location>
        <begin position="66"/>
        <end position="104"/>
    </location>
</feature>
<keyword evidence="6 10" id="KW-0879">Wnt signaling pathway</keyword>
<evidence type="ECO:0000313" key="12">
    <source>
        <dbReference type="EMBL" id="CAB3267761.1"/>
    </source>
</evidence>
<comment type="subcellular location">
    <subcellularLocation>
        <location evidence="1 10">Secreted</location>
        <location evidence="1 10">Extracellular space</location>
        <location evidence="1 10">Extracellular matrix</location>
    </subcellularLocation>
</comment>
<keyword evidence="8" id="KW-0325">Glycoprotein</keyword>
<reference evidence="12" key="1">
    <citation type="submission" date="2020-04" db="EMBL/GenBank/DDBJ databases">
        <authorList>
            <person name="Neveu A P."/>
        </authorList>
    </citation>
    <scope>NUCLEOTIDE SEQUENCE</scope>
    <source>
        <tissue evidence="12">Whole embryo</tissue>
    </source>
</reference>
<feature type="compositionally biased region" description="Basic and acidic residues" evidence="11">
    <location>
        <begin position="68"/>
        <end position="91"/>
    </location>
</feature>
<evidence type="ECO:0000256" key="3">
    <source>
        <dbReference type="ARBA" id="ARBA00022473"/>
    </source>
</evidence>
<dbReference type="Gene3D" id="3.30.2460.20">
    <property type="match status" value="1"/>
</dbReference>
<evidence type="ECO:0000256" key="10">
    <source>
        <dbReference type="RuleBase" id="RU003500"/>
    </source>
</evidence>
<evidence type="ECO:0000256" key="6">
    <source>
        <dbReference type="ARBA" id="ARBA00022687"/>
    </source>
</evidence>
<dbReference type="Pfam" id="PF00110">
    <property type="entry name" value="wnt"/>
    <property type="match status" value="1"/>
</dbReference>
<evidence type="ECO:0000256" key="9">
    <source>
        <dbReference type="ARBA" id="ARBA00023288"/>
    </source>
</evidence>
<keyword evidence="7" id="KW-1015">Disulfide bond</keyword>
<dbReference type="InterPro" id="IPR005817">
    <property type="entry name" value="Wnt"/>
</dbReference>
<evidence type="ECO:0000256" key="8">
    <source>
        <dbReference type="ARBA" id="ARBA00023180"/>
    </source>
</evidence>
<comment type="similarity">
    <text evidence="2 10">Belongs to the Wnt family.</text>
</comment>
<evidence type="ECO:0000256" key="7">
    <source>
        <dbReference type="ARBA" id="ARBA00023157"/>
    </source>
</evidence>
<dbReference type="GO" id="GO:0045165">
    <property type="term" value="P:cell fate commitment"/>
    <property type="evidence" value="ECO:0007669"/>
    <property type="project" value="TreeGrafter"/>
</dbReference>
<evidence type="ECO:0000256" key="11">
    <source>
        <dbReference type="SAM" id="MobiDB-lite"/>
    </source>
</evidence>
<dbReference type="GO" id="GO:0030182">
    <property type="term" value="P:neuron differentiation"/>
    <property type="evidence" value="ECO:0007669"/>
    <property type="project" value="TreeGrafter"/>
</dbReference>
<keyword evidence="5" id="KW-0272">Extracellular matrix</keyword>
<feature type="region of interest" description="Disordered" evidence="11">
    <location>
        <begin position="149"/>
        <end position="169"/>
    </location>
</feature>
<dbReference type="GO" id="GO:0060070">
    <property type="term" value="P:canonical Wnt signaling pathway"/>
    <property type="evidence" value="ECO:0007669"/>
    <property type="project" value="TreeGrafter"/>
</dbReference>
<keyword evidence="4" id="KW-0964">Secreted</keyword>
<evidence type="ECO:0000256" key="2">
    <source>
        <dbReference type="ARBA" id="ARBA00005683"/>
    </source>
</evidence>
<dbReference type="InterPro" id="IPR018161">
    <property type="entry name" value="Wnt_CS"/>
</dbReference>
<dbReference type="AlphaFoldDB" id="A0A6F9DX65"/>
<dbReference type="PANTHER" id="PTHR12027:SF112">
    <property type="entry name" value="PROTEIN WNT-2"/>
    <property type="match status" value="1"/>
</dbReference>
<evidence type="ECO:0000256" key="4">
    <source>
        <dbReference type="ARBA" id="ARBA00022525"/>
    </source>
</evidence>
<evidence type="ECO:0000256" key="5">
    <source>
        <dbReference type="ARBA" id="ARBA00022530"/>
    </source>
</evidence>
<dbReference type="PROSITE" id="PS00246">
    <property type="entry name" value="WNT1"/>
    <property type="match status" value="1"/>
</dbReference>
<gene>
    <name evidence="12" type="primary">Wnt7b</name>
</gene>
<dbReference type="GO" id="GO:0046330">
    <property type="term" value="P:positive regulation of JNK cascade"/>
    <property type="evidence" value="ECO:0007669"/>
    <property type="project" value="TreeGrafter"/>
</dbReference>
<dbReference type="EMBL" id="LR791899">
    <property type="protein sequence ID" value="CAB3267761.1"/>
    <property type="molecule type" value="mRNA"/>
</dbReference>
<evidence type="ECO:0000256" key="1">
    <source>
        <dbReference type="ARBA" id="ARBA00004498"/>
    </source>
</evidence>
<keyword evidence="9" id="KW-0449">Lipoprotein</keyword>
<dbReference type="InterPro" id="IPR043158">
    <property type="entry name" value="Wnt_C"/>
</dbReference>
<dbReference type="PRINTS" id="PR01349">
    <property type="entry name" value="WNTPROTEIN"/>
</dbReference>
<dbReference type="PANTHER" id="PTHR12027">
    <property type="entry name" value="WNT RELATED"/>
    <property type="match status" value="1"/>
</dbReference>
<organism evidence="12">
    <name type="scientific">Phallusia mammillata</name>
    <dbReference type="NCBI Taxonomy" id="59560"/>
    <lineage>
        <taxon>Eukaryota</taxon>
        <taxon>Metazoa</taxon>
        <taxon>Chordata</taxon>
        <taxon>Tunicata</taxon>
        <taxon>Ascidiacea</taxon>
        <taxon>Phlebobranchia</taxon>
        <taxon>Ascidiidae</taxon>
        <taxon>Phallusia</taxon>
    </lineage>
</organism>
<protein>
    <recommendedName>
        <fullName evidence="10">Protein Wnt</fullName>
    </recommendedName>
</protein>
<dbReference type="SMART" id="SM00097">
    <property type="entry name" value="WNT1"/>
    <property type="match status" value="1"/>
</dbReference>
<comment type="function">
    <text evidence="10">Ligand for members of the frizzled family of seven transmembrane receptors.</text>
</comment>
<proteinExistence type="evidence at transcript level"/>
<accession>A0A6F9DX65</accession>